<sequence length="576" mass="66388">MAKGNRDLPIDTMESDLFDLDRYYTGLADFIKKCETPLTIALQGDWGSGKTSMMNMIMGKLTEPNLKCLYFNTWHYAQFSSEDDLSIAFLSELTTEVLKSVSAPEKIVNTFSSMMKNIFKKTKINASYSLLNCSVQMETDFEELFNLNSSFYQDIKKFTKEFEIAIHSFVKKAPRRIVIFIDDLDRLNPERAVELLEIIKIFLDVPGCIFVLAIDYEVVTLGVSKKYGEGLMYQKGKSFFDKMIQVPFRIPVAFYKMDKLLMTSFESMGIDLNEDSQIISDIIKNSVGANPRTVKRLLNTFELIRDILKVSQDDHKTNVLLLAILCIQLCDDRLYQYLTSTREWTDVDSNTVFSFKKDSDPLFPNYSDFLADKLSLWNEKAGSYNYKQTHNLLSLLNEYIHSDTRDMGLDDDSDDFEIFINLLDQSQMTASNAVNSTQHDKELLTDILDLKKLVIEGFSIDDGGIIPAASFTEAFCKILETTVNPSDFIKLVNDRSKTAQYGLPDRIFYRLDRDKDNDDYSDLGYKKSTIKRIHGQDIILHYGREDLKNYLLKFLRAFHVDNRIYLYVKSNTNEPI</sequence>
<dbReference type="Pfam" id="PF07693">
    <property type="entry name" value="KAP_NTPase"/>
    <property type="match status" value="1"/>
</dbReference>
<dbReference type="Proteomes" id="UP000037392">
    <property type="component" value="Unassembled WGS sequence"/>
</dbReference>
<reference evidence="2 3" key="1">
    <citation type="submission" date="2011-04" db="EMBL/GenBank/DDBJ databases">
        <title>The Genome Sequence of Clostridium citroniae WAL-19142.</title>
        <authorList>
            <consortium name="The Broad Institute Genome Sequencing Platform"/>
            <person name="Earl A."/>
            <person name="Ward D."/>
            <person name="Feldgarden M."/>
            <person name="Gevers D."/>
            <person name="Warren Y.A."/>
            <person name="Tyrrell K.L."/>
            <person name="Citron D.M."/>
            <person name="Goldstein E.J."/>
            <person name="Daigneault M."/>
            <person name="Allen-Vercoe E."/>
            <person name="Young S.K."/>
            <person name="Zeng Q."/>
            <person name="Gargeya S."/>
            <person name="Fitzgerald M."/>
            <person name="Haas B."/>
            <person name="Abouelleil A."/>
            <person name="Alvarado L."/>
            <person name="Arachchi H.M."/>
            <person name="Berlin A."/>
            <person name="Brown A."/>
            <person name="Chapman S.B."/>
            <person name="Chen Z."/>
            <person name="Dunbar C."/>
            <person name="Freedman E."/>
            <person name="Gearin G."/>
            <person name="Gellesch M."/>
            <person name="Goldberg J."/>
            <person name="Griggs A."/>
            <person name="Gujja S."/>
            <person name="Heilman E.R."/>
            <person name="Heiman D."/>
            <person name="Howarth C."/>
            <person name="Larson L."/>
            <person name="Lui A."/>
            <person name="MacDonald P.J."/>
            <person name="Mehta T."/>
            <person name="Montmayeur A."/>
            <person name="Murphy C."/>
            <person name="Neiman D."/>
            <person name="Pearson M."/>
            <person name="Priest M."/>
            <person name="Roberts A."/>
            <person name="Saif S."/>
            <person name="Shea T."/>
            <person name="Shenoy N."/>
            <person name="Sisk P."/>
            <person name="Stolte C."/>
            <person name="Sykes S."/>
            <person name="White J."/>
            <person name="Yandava C."/>
            <person name="Wortman J."/>
            <person name="Nusbaum C."/>
            <person name="Birren B."/>
        </authorList>
    </citation>
    <scope>NUCLEOTIDE SEQUENCE [LARGE SCALE GENOMIC DNA]</scope>
    <source>
        <strain evidence="2 3">WAL-19142</strain>
    </source>
</reference>
<dbReference type="InterPro" id="IPR011646">
    <property type="entry name" value="KAP_P-loop"/>
</dbReference>
<dbReference type="GeneID" id="93166499"/>
<dbReference type="AlphaFoldDB" id="A0A0J9BH89"/>
<dbReference type="PATRIC" id="fig|742734.4.peg.5709"/>
<feature type="domain" description="KAP NTPase" evidence="1">
    <location>
        <begin position="22"/>
        <end position="307"/>
    </location>
</feature>
<evidence type="ECO:0000313" key="3">
    <source>
        <dbReference type="Proteomes" id="UP000037392"/>
    </source>
</evidence>
<comment type="caution">
    <text evidence="2">The sequence shown here is derived from an EMBL/GenBank/DDBJ whole genome shotgun (WGS) entry which is preliminary data.</text>
</comment>
<dbReference type="EMBL" id="ADLK01000052">
    <property type="protein sequence ID" value="KMW12182.1"/>
    <property type="molecule type" value="Genomic_DNA"/>
</dbReference>
<accession>A0A0J9BH89</accession>
<dbReference type="PANTHER" id="PTHR22674:SF6">
    <property type="entry name" value="NTPASE KAP FAMILY P-LOOP DOMAIN-CONTAINING PROTEIN 1"/>
    <property type="match status" value="1"/>
</dbReference>
<proteinExistence type="predicted"/>
<dbReference type="Gene3D" id="3.40.50.300">
    <property type="entry name" value="P-loop containing nucleotide triphosphate hydrolases"/>
    <property type="match status" value="1"/>
</dbReference>
<gene>
    <name evidence="2" type="ORF">HMPREF9470_05338</name>
</gene>
<dbReference type="InterPro" id="IPR052754">
    <property type="entry name" value="NTPase_KAP_P-loop"/>
</dbReference>
<evidence type="ECO:0000313" key="2">
    <source>
        <dbReference type="EMBL" id="KMW12182.1"/>
    </source>
</evidence>
<dbReference type="OrthoDB" id="88903at2"/>
<name>A0A0J9BH89_9FIRM</name>
<evidence type="ECO:0000259" key="1">
    <source>
        <dbReference type="Pfam" id="PF07693"/>
    </source>
</evidence>
<dbReference type="InterPro" id="IPR027417">
    <property type="entry name" value="P-loop_NTPase"/>
</dbReference>
<dbReference type="PANTHER" id="PTHR22674">
    <property type="entry name" value="NTPASE, KAP FAMILY P-LOOP DOMAIN-CONTAINING 1"/>
    <property type="match status" value="1"/>
</dbReference>
<dbReference type="SUPFAM" id="SSF52540">
    <property type="entry name" value="P-loop containing nucleoside triphosphate hydrolases"/>
    <property type="match status" value="1"/>
</dbReference>
<dbReference type="RefSeq" id="WP_048931170.1">
    <property type="nucleotide sequence ID" value="NZ_KQ235886.1"/>
</dbReference>
<organism evidence="2 3">
    <name type="scientific">[Clostridium] citroniae WAL-19142</name>
    <dbReference type="NCBI Taxonomy" id="742734"/>
    <lineage>
        <taxon>Bacteria</taxon>
        <taxon>Bacillati</taxon>
        <taxon>Bacillota</taxon>
        <taxon>Clostridia</taxon>
        <taxon>Lachnospirales</taxon>
        <taxon>Lachnospiraceae</taxon>
        <taxon>Enterocloster</taxon>
    </lineage>
</organism>
<protein>
    <recommendedName>
        <fullName evidence="1">KAP NTPase domain-containing protein</fullName>
    </recommendedName>
</protein>